<dbReference type="KEGG" id="vg:14011079"/>
<accession>G1CSR8</accession>
<organism evidence="1 2">
    <name type="scientific">Cronobacter phage ESP2949-1</name>
    <dbReference type="NCBI Taxonomy" id="2920894"/>
    <lineage>
        <taxon>Viruses</taxon>
        <taxon>Duplodnaviria</taxon>
        <taxon>Heunggongvirae</taxon>
        <taxon>Uroviricota</taxon>
        <taxon>Caudoviricetes</taxon>
        <taxon>Drexlerviridae</taxon>
        <taxon>Kyungwonvirus</taxon>
        <taxon>Kyungwonvirus Esp29491</taxon>
    </lineage>
</organism>
<keyword evidence="2" id="KW-1185">Reference proteome</keyword>
<protein>
    <submittedName>
        <fullName evidence="1">Uncharacterized protein</fullName>
    </submittedName>
</protein>
<proteinExistence type="predicted"/>
<name>G1CSR8_9CAUD</name>
<evidence type="ECO:0000313" key="2">
    <source>
        <dbReference type="Proteomes" id="UP000007327"/>
    </source>
</evidence>
<dbReference type="Proteomes" id="UP000007327">
    <property type="component" value="Segment"/>
</dbReference>
<dbReference type="GeneID" id="14011079"/>
<evidence type="ECO:0000313" key="1">
    <source>
        <dbReference type="EMBL" id="AEM24783.1"/>
    </source>
</evidence>
<sequence length="241" mass="26806">MMPLIGWLRINKGTLSECLCGFLPISAIADAEHCVDNCRRAVINSIIYQGDVMLVIVGQCGKARLIDVVAAISASFENVSRSRQAHNMHLMAARHKRINFLRETPVAHDNHLTIKPGNVGDGAGNAPAKVVHTEGWLHYFFTQPDHVLAGRFTVQDRQRLFFALAVVVCSQKFNVILCAKHGLRDLEHWELKAQAVNPDASLFEQFADSVCQGIFAGARRRVKDDDFCHDVKTSLMFGPPF</sequence>
<dbReference type="RefSeq" id="YP_007005400.1">
    <property type="nucleotide sequence ID" value="NC_019509.1"/>
</dbReference>
<reference evidence="1 2" key="1">
    <citation type="journal article" date="2012" name="Arch. Virol.">
        <title>Genomic analysis of bacteriophage ESP2949-1, which is virulent for Cronobacter sakazakii.</title>
        <authorList>
            <person name="Lee Y.D."/>
            <person name="Kim J.Y."/>
            <person name="Park J.H."/>
            <person name="Chang H."/>
        </authorList>
    </citation>
    <scope>NUCLEOTIDE SEQUENCE [LARGE SCALE GENOMIC DNA]</scope>
</reference>
<dbReference type="EMBL" id="JF912400">
    <property type="protein sequence ID" value="AEM24783.1"/>
    <property type="molecule type" value="Genomic_DNA"/>
</dbReference>